<feature type="region of interest" description="Disordered" evidence="2">
    <location>
        <begin position="1"/>
        <end position="22"/>
    </location>
</feature>
<accession>U6N5N9</accession>
<dbReference type="InterPro" id="IPR018307">
    <property type="entry name" value="ABL9/DENND6_dom"/>
</dbReference>
<dbReference type="PANTHER" id="PTHR43215:SF14">
    <property type="entry name" value="RADIAL SPOKE HEAD 1 HOMOLOG"/>
    <property type="match status" value="1"/>
</dbReference>
<sequence length="1205" mass="131217">MHPVESVFAIGGDDDSEQEEDLLVQGTKRVGALAAGVSPTVEVSLSTEVAADANSARPDSPRAAAADSPPANAAATSPPSAALPSSQRPSNALSYYPTGLGVGNVDMGTQASTCKGQEQRDAAERSTGTRESASSSSTSDFSHCVSGAIDDTSTYRPEVDGPPIIGIFVVVQSAVQRHQILFHHQRTKCNCLPLHPLDLAHCTERSLWRKKQQGASQRAFLWDGEDGDTTLLQWVERFALPEMASMRESLQVASQGTTERKEDSASVQRPCSHLFFTVPMAKNNTYFFGVSCYSAQRERLWDPSSMEDAQGLCAVCLVARVPFWGLLLFRLLPVTTAFFELMERASGSAEEQTSSSGLPTQLLVQLYDQLNTVNFHLMRYTEITFNLEAGLPPFIMAVNPQQLLMLVKALLLETKVMFHSCDASRASTAVLSFISLLPVDVDTLTVELQNATLVPLLRLTDWEQKFANRMSVETSFSCGALGSNSPTYGNSCSISRHATDLLQQTFSSLANHAAAHGIPFLRSKDESTASPSKVVPSNLHASTYPKADYSFAGQQQRRRTASAVSPRSSRHCSSRSSSSLSRTERINYTGIEGRWEAEAVKRDDGTSTSGTLCNAPSGEARSGVRGRDTFVRSSSSGLDADLEEPRQHHNTSFNSIPCTYPVCGGGGGWLSGRLRWGWERQADRQTPTSAAASGGKKSRRTVASEECHKEAESPAISSKAGDLPADRPVVQRLCSGISGLQVESRSSSDAMGFPSVFDPNWEAHADLIRAAFTQHLEQLCRRAAIAAGPERSRQQLLRQISFPSAESGDLSEFGVEWVKAWADTHNFQAWLLEHQLPNKGAPSAKHEILQPPPTCGYARYLYSNGDCYEGQFSSCQRHGDGVYSSADGMRYDGSWVRDERHGHGVLAHESVGYLYVGQWQHNKKCGEGHLYSRSERYWGQFLDNKYHGRGRYVRRDGLEYEGEFVRGRFEGLGKLTIMRNEGRQTLAENQEGVVVRGGFEGGKVTGVVTAVYSDGRTYTGELSPETLQPDGCGSMLYRDSCLYDGQWRNGLRHGAAVLTIPVGVIRDLSSITCVNEAGAVTVDGQWRDGAPDGDAEWSVTFPNGDKYLGNLKFPTTCNDRAAGSVEDKDFAQMAIAEIVPHGWGLSKRKDTGEVIALREVAKDTRATGDLAICTGKAGITTPFRAAHSKALFTSGSFWEKAVQAQ</sequence>
<keyword evidence="5" id="KW-1185">Reference proteome</keyword>
<evidence type="ECO:0000259" key="3">
    <source>
        <dbReference type="Pfam" id="PF09794"/>
    </source>
</evidence>
<evidence type="ECO:0000313" key="4">
    <source>
        <dbReference type="EMBL" id="CDJ69235.1"/>
    </source>
</evidence>
<dbReference type="OrthoDB" id="270720at2759"/>
<evidence type="ECO:0000256" key="2">
    <source>
        <dbReference type="SAM" id="MobiDB-lite"/>
    </source>
</evidence>
<dbReference type="SUPFAM" id="SSF82185">
    <property type="entry name" value="Histone H3 K4-specific methyltransferase SET7/9 N-terminal domain"/>
    <property type="match status" value="2"/>
</dbReference>
<reference evidence="4" key="2">
    <citation type="submission" date="2013-10" db="EMBL/GenBank/DDBJ databases">
        <authorList>
            <person name="Aslett M."/>
        </authorList>
    </citation>
    <scope>NUCLEOTIDE SEQUENCE [LARGE SCALE GENOMIC DNA]</scope>
    <source>
        <strain evidence="4">Houghton</strain>
    </source>
</reference>
<feature type="region of interest" description="Disordered" evidence="2">
    <location>
        <begin position="680"/>
        <end position="723"/>
    </location>
</feature>
<feature type="region of interest" description="Disordered" evidence="2">
    <location>
        <begin position="107"/>
        <end position="144"/>
    </location>
</feature>
<feature type="compositionally biased region" description="Acidic residues" evidence="2">
    <location>
        <begin position="12"/>
        <end position="22"/>
    </location>
</feature>
<evidence type="ECO:0000256" key="1">
    <source>
        <dbReference type="ARBA" id="ARBA00022737"/>
    </source>
</evidence>
<proteinExistence type="predicted"/>
<dbReference type="RefSeq" id="XP_013437702.1">
    <property type="nucleotide sequence ID" value="XM_013582248.1"/>
</dbReference>
<feature type="compositionally biased region" description="Low complexity" evidence="2">
    <location>
        <begin position="53"/>
        <end position="90"/>
    </location>
</feature>
<keyword evidence="1" id="KW-0677">Repeat</keyword>
<dbReference type="GeneID" id="25476772"/>
<dbReference type="Gene3D" id="2.20.110.10">
    <property type="entry name" value="Histone H3 K4-specific methyltransferase SET7/9 N-terminal domain"/>
    <property type="match status" value="3"/>
</dbReference>
<dbReference type="InterPro" id="IPR043153">
    <property type="entry name" value="DENN_C"/>
</dbReference>
<organism evidence="4 5">
    <name type="scientific">Eimeria necatrix</name>
    <dbReference type="NCBI Taxonomy" id="51315"/>
    <lineage>
        <taxon>Eukaryota</taxon>
        <taxon>Sar</taxon>
        <taxon>Alveolata</taxon>
        <taxon>Apicomplexa</taxon>
        <taxon>Conoidasida</taxon>
        <taxon>Coccidia</taxon>
        <taxon>Eucoccidiorida</taxon>
        <taxon>Eimeriorina</taxon>
        <taxon>Eimeriidae</taxon>
        <taxon>Eimeria</taxon>
    </lineage>
</organism>
<dbReference type="Pfam" id="PF02493">
    <property type="entry name" value="MORN"/>
    <property type="match status" value="6"/>
</dbReference>
<gene>
    <name evidence="4" type="ORF">ENH_00066370</name>
</gene>
<feature type="compositionally biased region" description="Basic and acidic residues" evidence="2">
    <location>
        <begin position="702"/>
        <end position="712"/>
    </location>
</feature>
<dbReference type="AlphaFoldDB" id="U6N5N9"/>
<dbReference type="Gene3D" id="3.40.50.11500">
    <property type="match status" value="1"/>
</dbReference>
<feature type="compositionally biased region" description="Low complexity" evidence="2">
    <location>
        <begin position="129"/>
        <end position="144"/>
    </location>
</feature>
<protein>
    <submittedName>
        <fullName evidence="4">MORN repeat-containing protein, putative</fullName>
    </submittedName>
</protein>
<feature type="compositionally biased region" description="Polar residues" evidence="2">
    <location>
        <begin position="107"/>
        <end position="116"/>
    </location>
</feature>
<dbReference type="InterPro" id="IPR003409">
    <property type="entry name" value="MORN"/>
</dbReference>
<feature type="region of interest" description="Disordered" evidence="2">
    <location>
        <begin position="549"/>
        <end position="585"/>
    </location>
</feature>
<dbReference type="PANTHER" id="PTHR43215">
    <property type="entry name" value="RADIAL SPOKE HEAD 1 HOMOLOG"/>
    <property type="match status" value="1"/>
</dbReference>
<dbReference type="VEuPathDB" id="ToxoDB:ENH_00066370"/>
<feature type="region of interest" description="Disordered" evidence="2">
    <location>
        <begin position="599"/>
        <end position="654"/>
    </location>
</feature>
<dbReference type="Pfam" id="PF09794">
    <property type="entry name" value="Avl9"/>
    <property type="match status" value="1"/>
</dbReference>
<dbReference type="EMBL" id="HG725685">
    <property type="protein sequence ID" value="CDJ69235.1"/>
    <property type="molecule type" value="Genomic_DNA"/>
</dbReference>
<reference evidence="4" key="1">
    <citation type="submission" date="2013-10" db="EMBL/GenBank/DDBJ databases">
        <title>Genomic analysis of the causative agents of coccidiosis in chickens.</title>
        <authorList>
            <person name="Reid A.J."/>
            <person name="Blake D."/>
            <person name="Billington K."/>
            <person name="Browne H."/>
            <person name="Dunn M."/>
            <person name="Hung S."/>
            <person name="Kawahara F."/>
            <person name="Miranda-Saavedra D."/>
            <person name="Mourier T."/>
            <person name="Nagra H."/>
            <person name="Otto T.D."/>
            <person name="Rawlings N."/>
            <person name="Sanchez A."/>
            <person name="Sanders M."/>
            <person name="Subramaniam C."/>
            <person name="Tay Y."/>
            <person name="Dear P."/>
            <person name="Doerig C."/>
            <person name="Gruber A."/>
            <person name="Parkinson J."/>
            <person name="Shirley M."/>
            <person name="Wan K.L."/>
            <person name="Berriman M."/>
            <person name="Tomley F."/>
            <person name="Pain A."/>
        </authorList>
    </citation>
    <scope>NUCLEOTIDE SEQUENCE [LARGE SCALE GENOMIC DNA]</scope>
    <source>
        <strain evidence="4">Houghton</strain>
    </source>
</reference>
<name>U6N5N9_9EIME</name>
<evidence type="ECO:0000313" key="5">
    <source>
        <dbReference type="Proteomes" id="UP000030754"/>
    </source>
</evidence>
<feature type="compositionally biased region" description="Basic and acidic residues" evidence="2">
    <location>
        <begin position="117"/>
        <end position="128"/>
    </location>
</feature>
<dbReference type="Proteomes" id="UP000030754">
    <property type="component" value="Unassembled WGS sequence"/>
</dbReference>
<feature type="region of interest" description="Disordered" evidence="2">
    <location>
        <begin position="51"/>
        <end position="95"/>
    </location>
</feature>
<dbReference type="SMART" id="SM00698">
    <property type="entry name" value="MORN"/>
    <property type="match status" value="6"/>
</dbReference>
<feature type="domain" description="AVL9/DENND6" evidence="3">
    <location>
        <begin position="275"/>
        <end position="444"/>
    </location>
</feature>